<keyword evidence="2" id="KW-1185">Reference proteome</keyword>
<dbReference type="EMBL" id="JBJXBP010000002">
    <property type="protein sequence ID" value="KAL3843489.1"/>
    <property type="molecule type" value="Genomic_DNA"/>
</dbReference>
<dbReference type="Proteomes" id="UP001634393">
    <property type="component" value="Unassembled WGS sequence"/>
</dbReference>
<dbReference type="AlphaFoldDB" id="A0ABD3U207"/>
<gene>
    <name evidence="1" type="ORF">ACJIZ3_000892</name>
</gene>
<name>A0ABD3U207_9LAMI</name>
<proteinExistence type="predicted"/>
<evidence type="ECO:0000313" key="2">
    <source>
        <dbReference type="Proteomes" id="UP001634393"/>
    </source>
</evidence>
<organism evidence="1 2">
    <name type="scientific">Penstemon smallii</name>
    <dbReference type="NCBI Taxonomy" id="265156"/>
    <lineage>
        <taxon>Eukaryota</taxon>
        <taxon>Viridiplantae</taxon>
        <taxon>Streptophyta</taxon>
        <taxon>Embryophyta</taxon>
        <taxon>Tracheophyta</taxon>
        <taxon>Spermatophyta</taxon>
        <taxon>Magnoliopsida</taxon>
        <taxon>eudicotyledons</taxon>
        <taxon>Gunneridae</taxon>
        <taxon>Pentapetalae</taxon>
        <taxon>asterids</taxon>
        <taxon>lamiids</taxon>
        <taxon>Lamiales</taxon>
        <taxon>Plantaginaceae</taxon>
        <taxon>Cheloneae</taxon>
        <taxon>Penstemon</taxon>
    </lineage>
</organism>
<reference evidence="1 2" key="1">
    <citation type="submission" date="2024-12" db="EMBL/GenBank/DDBJ databases">
        <title>The unique morphological basis and parallel evolutionary history of personate flowers in Penstemon.</title>
        <authorList>
            <person name="Depatie T.H."/>
            <person name="Wessinger C.A."/>
        </authorList>
    </citation>
    <scope>NUCLEOTIDE SEQUENCE [LARGE SCALE GENOMIC DNA]</scope>
    <source>
        <strain evidence="1">WTNN_2</strain>
        <tissue evidence="1">Leaf</tissue>
    </source>
</reference>
<comment type="caution">
    <text evidence="1">The sequence shown here is derived from an EMBL/GenBank/DDBJ whole genome shotgun (WGS) entry which is preliminary data.</text>
</comment>
<accession>A0ABD3U207</accession>
<protein>
    <submittedName>
        <fullName evidence="1">Uncharacterized protein</fullName>
    </submittedName>
</protein>
<sequence length="68" mass="7136">MDDLLGPTMAAVGGDIVADAVAMAQCENLLFSGGLHADNKTIHLQNYNSIELALVTDSSAVELNLFCL</sequence>
<evidence type="ECO:0000313" key="1">
    <source>
        <dbReference type="EMBL" id="KAL3843489.1"/>
    </source>
</evidence>